<comment type="similarity">
    <text evidence="1">Belongs to the peptidase S33 family.</text>
</comment>
<keyword evidence="2" id="KW-0732">Signal</keyword>
<evidence type="ECO:0000259" key="6">
    <source>
        <dbReference type="Pfam" id="PF08386"/>
    </source>
</evidence>
<feature type="region of interest" description="Disordered" evidence="4">
    <location>
        <begin position="82"/>
        <end position="101"/>
    </location>
</feature>
<accession>A0ABT5GDF8</accession>
<evidence type="ECO:0000313" key="8">
    <source>
        <dbReference type="Proteomes" id="UP001150259"/>
    </source>
</evidence>
<reference evidence="7 8" key="1">
    <citation type="submission" date="2022-11" db="EMBL/GenBank/DDBJ databases">
        <title>Anaerobic phenanthrene biodegradation by a DNRA strain PheN6.</title>
        <authorList>
            <person name="Zhang Z."/>
        </authorList>
    </citation>
    <scope>NUCLEOTIDE SEQUENCE [LARGE SCALE GENOMIC DNA]</scope>
    <source>
        <strain evidence="7 8">PheN6</strain>
    </source>
</reference>
<feature type="compositionally biased region" description="Basic and acidic residues" evidence="4">
    <location>
        <begin position="1"/>
        <end position="11"/>
    </location>
</feature>
<name>A0ABT5GDF8_9MICO</name>
<dbReference type="RefSeq" id="WP_272460853.1">
    <property type="nucleotide sequence ID" value="NZ_JAPFQL010000008.1"/>
</dbReference>
<dbReference type="InterPro" id="IPR013595">
    <property type="entry name" value="Pept_S33_TAP-like_C"/>
</dbReference>
<protein>
    <submittedName>
        <fullName evidence="7">Alpha/beta hydrolase</fullName>
    </submittedName>
</protein>
<dbReference type="PANTHER" id="PTHR43248:SF29">
    <property type="entry name" value="TRIPEPTIDYL AMINOPEPTIDASE"/>
    <property type="match status" value="1"/>
</dbReference>
<evidence type="ECO:0000256" key="4">
    <source>
        <dbReference type="SAM" id="MobiDB-lite"/>
    </source>
</evidence>
<keyword evidence="3 7" id="KW-0378">Hydrolase</keyword>
<evidence type="ECO:0000256" key="1">
    <source>
        <dbReference type="ARBA" id="ARBA00010088"/>
    </source>
</evidence>
<dbReference type="GO" id="GO:0016787">
    <property type="term" value="F:hydrolase activity"/>
    <property type="evidence" value="ECO:0007669"/>
    <property type="project" value="UniProtKB-KW"/>
</dbReference>
<feature type="domain" description="Peptidase S33 tripeptidyl aminopeptidase-like C-terminal" evidence="6">
    <location>
        <begin position="470"/>
        <end position="571"/>
    </location>
</feature>
<dbReference type="SUPFAM" id="SSF53474">
    <property type="entry name" value="alpha/beta-Hydrolases"/>
    <property type="match status" value="1"/>
</dbReference>
<dbReference type="Proteomes" id="UP001150259">
    <property type="component" value="Unassembled WGS sequence"/>
</dbReference>
<keyword evidence="5" id="KW-0812">Transmembrane</keyword>
<dbReference type="InterPro" id="IPR029058">
    <property type="entry name" value="AB_hydrolase_fold"/>
</dbReference>
<dbReference type="Gene3D" id="3.40.50.1820">
    <property type="entry name" value="alpha/beta hydrolase"/>
    <property type="match status" value="1"/>
</dbReference>
<evidence type="ECO:0000256" key="2">
    <source>
        <dbReference type="ARBA" id="ARBA00022729"/>
    </source>
</evidence>
<sequence>MLNDEPRRPEDLPEAEDTTMPYAAGLGPADPPPPRAAGSRRARRARSVVAAVVALALVTAVGLLSWGALRPVPPVAGPVATPAVSNTPSSGPSATSAPVGGHPEDLATFYTQQVDWQECQGSPAHQCASIEVPVDYADPDGDTFELALRKVPALKAEQKVGTLIINPGGPGGSGLEYAQFSSFVFSKRLRESYDIVGFDPRGIGASDPVACLSDEDMDLLFENDPTPDDEAERDQLIRDTDDITERCAREGGDRALHMSTTEVARDMDVMRALVGDERLNYFGVSYGTVLGALYADLFPDRVGRFVLDSAVSPNQTDEQKLGYDIEGFEASIDAFIEWCVARDDCALGTEEAGARDRIADLLDDVERQPLETSRGDIDSIGEGWLGFAIFMCLYSEQSWPILNKGLAEAFEGQGDVLLAYAMNVVGRSASGDYDDSSYLHAMIPVRCADWPRSDSASLSRAQRAARAEHPLWSRLAGELYDMCAAWPGEPRQPSGDTLAEGAAPVLVIGNLRDPATPIGGTKQLAADLASAVLVTSDSDGHGTYYAGNSCVDAIVDSYLIKGTVPSSDRAC</sequence>
<feature type="region of interest" description="Disordered" evidence="4">
    <location>
        <begin position="1"/>
        <end position="41"/>
    </location>
</feature>
<evidence type="ECO:0000256" key="3">
    <source>
        <dbReference type="ARBA" id="ARBA00022801"/>
    </source>
</evidence>
<dbReference type="EMBL" id="JAPFQL010000008">
    <property type="protein sequence ID" value="MDC5696277.1"/>
    <property type="molecule type" value="Genomic_DNA"/>
</dbReference>
<gene>
    <name evidence="7" type="ORF">OO014_03340</name>
</gene>
<dbReference type="Pfam" id="PF08386">
    <property type="entry name" value="Abhydrolase_4"/>
    <property type="match status" value="1"/>
</dbReference>
<keyword evidence="5" id="KW-0472">Membrane</keyword>
<keyword evidence="8" id="KW-1185">Reference proteome</keyword>
<organism evidence="7 8">
    <name type="scientific">Intrasporangium calvum</name>
    <dbReference type="NCBI Taxonomy" id="53358"/>
    <lineage>
        <taxon>Bacteria</taxon>
        <taxon>Bacillati</taxon>
        <taxon>Actinomycetota</taxon>
        <taxon>Actinomycetes</taxon>
        <taxon>Micrococcales</taxon>
        <taxon>Intrasporangiaceae</taxon>
        <taxon>Intrasporangium</taxon>
    </lineage>
</organism>
<comment type="caution">
    <text evidence="7">The sequence shown here is derived from an EMBL/GenBank/DDBJ whole genome shotgun (WGS) entry which is preliminary data.</text>
</comment>
<evidence type="ECO:0000256" key="5">
    <source>
        <dbReference type="SAM" id="Phobius"/>
    </source>
</evidence>
<proteinExistence type="inferred from homology"/>
<dbReference type="PANTHER" id="PTHR43248">
    <property type="entry name" value="2-SUCCINYL-6-HYDROXY-2,4-CYCLOHEXADIENE-1-CARBOXYLATE SYNTHASE"/>
    <property type="match status" value="1"/>
</dbReference>
<dbReference type="InterPro" id="IPR051601">
    <property type="entry name" value="Serine_prot/Carboxylest_S33"/>
</dbReference>
<keyword evidence="5" id="KW-1133">Transmembrane helix</keyword>
<feature type="transmembrane region" description="Helical" evidence="5">
    <location>
        <begin position="48"/>
        <end position="69"/>
    </location>
</feature>
<evidence type="ECO:0000313" key="7">
    <source>
        <dbReference type="EMBL" id="MDC5696277.1"/>
    </source>
</evidence>